<keyword evidence="4" id="KW-1185">Reference proteome</keyword>
<feature type="compositionally biased region" description="Basic and acidic residues" evidence="1">
    <location>
        <begin position="157"/>
        <end position="166"/>
    </location>
</feature>
<organism evidence="3 4">
    <name type="scientific">Acinetobacter stercoris</name>
    <dbReference type="NCBI Taxonomy" id="2126983"/>
    <lineage>
        <taxon>Bacteria</taxon>
        <taxon>Pseudomonadati</taxon>
        <taxon>Pseudomonadota</taxon>
        <taxon>Gammaproteobacteria</taxon>
        <taxon>Moraxellales</taxon>
        <taxon>Moraxellaceae</taxon>
        <taxon>Acinetobacter</taxon>
    </lineage>
</organism>
<dbReference type="OrthoDB" id="6711608at2"/>
<keyword evidence="2" id="KW-0732">Signal</keyword>
<accession>A0A2U3MW99</accession>
<dbReference type="AlphaFoldDB" id="A0A2U3MW99"/>
<feature type="region of interest" description="Disordered" evidence="1">
    <location>
        <begin position="155"/>
        <end position="214"/>
    </location>
</feature>
<sequence>MKKIVVLALLTSGFLLSQTSFANDSEVKLKRSCIKDNPLVEGENDPALLGIYAQACDRKNKDNKNAYLVQAAQRYQQLGKNFKALQLVNELQNQNVQSNTLTDVKFLAAANIANSAISQIRTKEMRYLTSDGTYPAAKELTDSINAAKPASVLVNAKAKDDDESKTPVRSVRTRSSSSAHRAATKSKPKATTAKPKATTPAASKPTSSNPFAGL</sequence>
<feature type="signal peptide" evidence="2">
    <location>
        <begin position="1"/>
        <end position="22"/>
    </location>
</feature>
<evidence type="ECO:0000313" key="4">
    <source>
        <dbReference type="Proteomes" id="UP000245974"/>
    </source>
</evidence>
<proteinExistence type="predicted"/>
<dbReference type="RefSeq" id="WP_121973221.1">
    <property type="nucleotide sequence ID" value="NZ_OOGT01000026.1"/>
</dbReference>
<evidence type="ECO:0000256" key="1">
    <source>
        <dbReference type="SAM" id="MobiDB-lite"/>
    </source>
</evidence>
<protein>
    <submittedName>
        <fullName evidence="3">Uncharacterized protein</fullName>
    </submittedName>
</protein>
<name>A0A2U3MW99_9GAMM</name>
<feature type="chain" id="PRO_5015731001" evidence="2">
    <location>
        <begin position="23"/>
        <end position="214"/>
    </location>
</feature>
<gene>
    <name evidence="3" type="ORF">KPC_0880</name>
</gene>
<feature type="compositionally biased region" description="Low complexity" evidence="1">
    <location>
        <begin position="189"/>
        <end position="208"/>
    </location>
</feature>
<reference evidence="4" key="1">
    <citation type="submission" date="2018-03" db="EMBL/GenBank/DDBJ databases">
        <authorList>
            <person name="Blom J."/>
        </authorList>
    </citation>
    <scope>NUCLEOTIDE SEQUENCE [LARGE SCALE GENOMIC DNA]</scope>
    <source>
        <strain evidence="4">KPC-SM-21</strain>
    </source>
</reference>
<evidence type="ECO:0000313" key="3">
    <source>
        <dbReference type="EMBL" id="SPL69702.1"/>
    </source>
</evidence>
<dbReference type="EMBL" id="OOGT01000026">
    <property type="protein sequence ID" value="SPL69702.1"/>
    <property type="molecule type" value="Genomic_DNA"/>
</dbReference>
<feature type="compositionally biased region" description="Low complexity" evidence="1">
    <location>
        <begin position="167"/>
        <end position="181"/>
    </location>
</feature>
<evidence type="ECO:0000256" key="2">
    <source>
        <dbReference type="SAM" id="SignalP"/>
    </source>
</evidence>
<dbReference type="InParanoid" id="A0A2U3MW99"/>
<dbReference type="Proteomes" id="UP000245974">
    <property type="component" value="Unassembled WGS sequence"/>
</dbReference>